<feature type="compositionally biased region" description="Basic and acidic residues" evidence="3">
    <location>
        <begin position="346"/>
        <end position="357"/>
    </location>
</feature>
<keyword evidence="6" id="KW-1185">Reference proteome</keyword>
<feature type="region of interest" description="Disordered" evidence="3">
    <location>
        <begin position="328"/>
        <end position="357"/>
    </location>
</feature>
<name>A0AAY4C8J0_9TELE</name>
<dbReference type="GeneID" id="114801286"/>
<feature type="coiled-coil region" evidence="2">
    <location>
        <begin position="62"/>
        <end position="124"/>
    </location>
</feature>
<evidence type="ECO:0000256" key="2">
    <source>
        <dbReference type="SAM" id="Coils"/>
    </source>
</evidence>
<keyword evidence="1 2" id="KW-0175">Coiled coil</keyword>
<accession>A0AAY4C8J0</accession>
<feature type="domain" description="Coiled-coil" evidence="4">
    <location>
        <begin position="5"/>
        <end position="127"/>
    </location>
</feature>
<protein>
    <recommendedName>
        <fullName evidence="4">Coiled-coil domain-containing protein</fullName>
    </recommendedName>
</protein>
<feature type="region of interest" description="Disordered" evidence="3">
    <location>
        <begin position="256"/>
        <end position="277"/>
    </location>
</feature>
<dbReference type="RefSeq" id="XP_028855215.1">
    <property type="nucleotide sequence ID" value="XM_028999382.1"/>
</dbReference>
<sequence length="357" mass="41445">MSELEVDKSHLPRVYDVCQCFAVLEDGALAHNLQEQEIEQFYNSNVQKNQVVQNDVRIARRLQTEEEQRTTLSLDLRLQEQQDCEYAQMIQQEIQRWADEARRREEEDEKMAKQLQDEEEMEMRRKRAEAGFLNDSFLDKGLTSSHLRILQQVQRDAELARRLQQEEREEEERWQVEMNTLSSGASKHQDSDADFQAAQVAQDEELAHYMQRHERKGHRRSHEGQGKSHAARDMDGTAGRTVETIQMPRQRLNSECLHSPGEDSPPECQLPPYGQLNSQKQPVRNIAEELDPTFQARKRESLLAANSTSGLVLASRTPHSVFYDYLPEPAFVPPTKRHGGKPGQTRNKEKRETCKQQ</sequence>
<dbReference type="InterPro" id="IPR029311">
    <property type="entry name" value="CCDC50_N"/>
</dbReference>
<reference evidence="5 6" key="1">
    <citation type="submission" date="2020-06" db="EMBL/GenBank/DDBJ databases">
        <authorList>
            <consortium name="Wellcome Sanger Institute Data Sharing"/>
        </authorList>
    </citation>
    <scope>NUCLEOTIDE SEQUENCE [LARGE SCALE GENOMIC DNA]</scope>
</reference>
<dbReference type="Proteomes" id="UP000694580">
    <property type="component" value="Chromosome 12"/>
</dbReference>
<reference evidence="5" key="3">
    <citation type="submission" date="2025-09" db="UniProtKB">
        <authorList>
            <consortium name="Ensembl"/>
        </authorList>
    </citation>
    <scope>IDENTIFICATION</scope>
</reference>
<dbReference type="PANTHER" id="PTHR22115:SF5">
    <property type="entry name" value="COILED-COIL DOMAIN-CONTAINING PROTEIN 50-LIKE ISOFORM X1"/>
    <property type="match status" value="1"/>
</dbReference>
<organism evidence="5 6">
    <name type="scientific">Denticeps clupeoides</name>
    <name type="common">denticle herring</name>
    <dbReference type="NCBI Taxonomy" id="299321"/>
    <lineage>
        <taxon>Eukaryota</taxon>
        <taxon>Metazoa</taxon>
        <taxon>Chordata</taxon>
        <taxon>Craniata</taxon>
        <taxon>Vertebrata</taxon>
        <taxon>Euteleostomi</taxon>
        <taxon>Actinopterygii</taxon>
        <taxon>Neopterygii</taxon>
        <taxon>Teleostei</taxon>
        <taxon>Clupei</taxon>
        <taxon>Clupeiformes</taxon>
        <taxon>Denticipitoidei</taxon>
        <taxon>Denticipitidae</taxon>
        <taxon>Denticeps</taxon>
    </lineage>
</organism>
<proteinExistence type="predicted"/>
<evidence type="ECO:0000256" key="1">
    <source>
        <dbReference type="ARBA" id="ARBA00023054"/>
    </source>
</evidence>
<dbReference type="PANTHER" id="PTHR22115">
    <property type="entry name" value="C3ORF6 PROTEIN-RELATED"/>
    <property type="match status" value="1"/>
</dbReference>
<dbReference type="Ensembl" id="ENSDCDT00010036307.1">
    <property type="protein sequence ID" value="ENSDCDP00010029383.1"/>
    <property type="gene ID" value="ENSDCDG00010018593.1"/>
</dbReference>
<evidence type="ECO:0000256" key="3">
    <source>
        <dbReference type="SAM" id="MobiDB-lite"/>
    </source>
</evidence>
<feature type="region of interest" description="Disordered" evidence="3">
    <location>
        <begin position="211"/>
        <end position="236"/>
    </location>
</feature>
<gene>
    <name evidence="5" type="primary">ccdc50b</name>
</gene>
<dbReference type="GeneTree" id="ENSGT00390000011058"/>
<dbReference type="InterPro" id="IPR039303">
    <property type="entry name" value="CCDC50"/>
</dbReference>
<reference evidence="5" key="2">
    <citation type="submission" date="2025-08" db="UniProtKB">
        <authorList>
            <consortium name="Ensembl"/>
        </authorList>
    </citation>
    <scope>IDENTIFICATION</scope>
</reference>
<dbReference type="Pfam" id="PF15295">
    <property type="entry name" value="CCDC50_N"/>
    <property type="match status" value="1"/>
</dbReference>
<feature type="compositionally biased region" description="Basic and acidic residues" evidence="3">
    <location>
        <begin position="222"/>
        <end position="235"/>
    </location>
</feature>
<evidence type="ECO:0000259" key="4">
    <source>
        <dbReference type="Pfam" id="PF15295"/>
    </source>
</evidence>
<dbReference type="AlphaFoldDB" id="A0AAY4C8J0"/>
<evidence type="ECO:0000313" key="5">
    <source>
        <dbReference type="Ensembl" id="ENSDCDP00010029383.1"/>
    </source>
</evidence>
<evidence type="ECO:0000313" key="6">
    <source>
        <dbReference type="Proteomes" id="UP000694580"/>
    </source>
</evidence>